<comment type="caution">
    <text evidence="2">The sequence shown here is derived from an EMBL/GenBank/DDBJ whole genome shotgun (WGS) entry which is preliminary data.</text>
</comment>
<evidence type="ECO:0000313" key="2">
    <source>
        <dbReference type="EMBL" id="PND36168.1"/>
    </source>
</evidence>
<name>A0A2N8KRS7_9BURK</name>
<dbReference type="Proteomes" id="UP000235916">
    <property type="component" value="Unassembled WGS sequence"/>
</dbReference>
<dbReference type="OrthoDB" id="8906900at2"/>
<dbReference type="AlphaFoldDB" id="A0A2N8KRS7"/>
<evidence type="ECO:0000313" key="3">
    <source>
        <dbReference type="Proteomes" id="UP000235916"/>
    </source>
</evidence>
<protein>
    <submittedName>
        <fullName evidence="2">Uncharacterized protein</fullName>
    </submittedName>
</protein>
<proteinExistence type="predicted"/>
<feature type="region of interest" description="Disordered" evidence="1">
    <location>
        <begin position="79"/>
        <end position="100"/>
    </location>
</feature>
<dbReference type="RefSeq" id="WP_102769943.1">
    <property type="nucleotide sequence ID" value="NZ_POSP01000004.1"/>
</dbReference>
<keyword evidence="3" id="KW-1185">Reference proteome</keyword>
<organism evidence="2 3">
    <name type="scientific">Kinneretia aquatilis</name>
    <dbReference type="NCBI Taxonomy" id="2070761"/>
    <lineage>
        <taxon>Bacteria</taxon>
        <taxon>Pseudomonadati</taxon>
        <taxon>Pseudomonadota</taxon>
        <taxon>Betaproteobacteria</taxon>
        <taxon>Burkholderiales</taxon>
        <taxon>Sphaerotilaceae</taxon>
        <taxon>Roseateles</taxon>
    </lineage>
</organism>
<dbReference type="EMBL" id="POSP01000004">
    <property type="protein sequence ID" value="PND36168.1"/>
    <property type="molecule type" value="Genomic_DNA"/>
</dbReference>
<feature type="compositionally biased region" description="Basic and acidic residues" evidence="1">
    <location>
        <begin position="87"/>
        <end position="97"/>
    </location>
</feature>
<reference evidence="2 3" key="1">
    <citation type="submission" date="2018-01" db="EMBL/GenBank/DDBJ databases">
        <title>Draft genome sequence of Paucibacter aquatile CR182 isolated from freshwater of the Nakdong River.</title>
        <authorList>
            <person name="Choi A."/>
            <person name="Chung E.J."/>
        </authorList>
    </citation>
    <scope>NUCLEOTIDE SEQUENCE [LARGE SCALE GENOMIC DNA]</scope>
    <source>
        <strain evidence="2 3">CR182</strain>
    </source>
</reference>
<evidence type="ECO:0000256" key="1">
    <source>
        <dbReference type="SAM" id="MobiDB-lite"/>
    </source>
</evidence>
<sequence length="148" mass="15938">MSSNPDLPKLALALEYADLAAALYLAGGSDHAARLLAAAAEEVLGDLAKLLGPHAHSDEVQTLLARIALRYRAPVIEPRSHMQSRQSEGRALDHAEPRGLPMGEARQSTAAYLRAAWYTLESMGLESVVPARLRKAVELSTICEPWSG</sequence>
<gene>
    <name evidence="2" type="ORF">C1O66_20820</name>
</gene>
<accession>A0A2N8KRS7</accession>